<organism evidence="2 3">
    <name type="scientific">Wolfiporia cocos (strain MD-104)</name>
    <name type="common">Brown rot fungus</name>
    <dbReference type="NCBI Taxonomy" id="742152"/>
    <lineage>
        <taxon>Eukaryota</taxon>
        <taxon>Fungi</taxon>
        <taxon>Dikarya</taxon>
        <taxon>Basidiomycota</taxon>
        <taxon>Agaricomycotina</taxon>
        <taxon>Agaricomycetes</taxon>
        <taxon>Polyporales</taxon>
        <taxon>Phaeolaceae</taxon>
        <taxon>Wolfiporia</taxon>
    </lineage>
</organism>
<feature type="region of interest" description="Disordered" evidence="1">
    <location>
        <begin position="1"/>
        <end position="123"/>
    </location>
</feature>
<dbReference type="EMBL" id="KB467831">
    <property type="protein sequence ID" value="PCH34337.1"/>
    <property type="molecule type" value="Genomic_DNA"/>
</dbReference>
<keyword evidence="3" id="KW-1185">Reference proteome</keyword>
<proteinExistence type="predicted"/>
<dbReference type="OMA" id="NPPDSNR"/>
<evidence type="ECO:0000313" key="2">
    <source>
        <dbReference type="EMBL" id="PCH34337.1"/>
    </source>
</evidence>
<dbReference type="AlphaFoldDB" id="A0A2H3JED3"/>
<accession>A0A2H3JED3</accession>
<dbReference type="PANTHER" id="PTHR39475">
    <property type="entry name" value="CONIDIATION-SPECIFIC PROTEIN 6"/>
    <property type="match status" value="1"/>
</dbReference>
<gene>
    <name evidence="2" type="ORF">WOLCODRAFT_130330</name>
</gene>
<feature type="compositionally biased region" description="Basic and acidic residues" evidence="1">
    <location>
        <begin position="19"/>
        <end position="30"/>
    </location>
</feature>
<dbReference type="OrthoDB" id="3358750at2759"/>
<feature type="compositionally biased region" description="Basic and acidic residues" evidence="1">
    <location>
        <begin position="56"/>
        <end position="70"/>
    </location>
</feature>
<evidence type="ECO:0000313" key="3">
    <source>
        <dbReference type="Proteomes" id="UP000218811"/>
    </source>
</evidence>
<reference evidence="2 3" key="1">
    <citation type="journal article" date="2012" name="Science">
        <title>The Paleozoic origin of enzymatic lignin decomposition reconstructed from 31 fungal genomes.</title>
        <authorList>
            <person name="Floudas D."/>
            <person name="Binder M."/>
            <person name="Riley R."/>
            <person name="Barry K."/>
            <person name="Blanchette R.A."/>
            <person name="Henrissat B."/>
            <person name="Martinez A.T."/>
            <person name="Otillar R."/>
            <person name="Spatafora J.W."/>
            <person name="Yadav J.S."/>
            <person name="Aerts A."/>
            <person name="Benoit I."/>
            <person name="Boyd A."/>
            <person name="Carlson A."/>
            <person name="Copeland A."/>
            <person name="Coutinho P.M."/>
            <person name="de Vries R.P."/>
            <person name="Ferreira P."/>
            <person name="Findley K."/>
            <person name="Foster B."/>
            <person name="Gaskell J."/>
            <person name="Glotzer D."/>
            <person name="Gorecki P."/>
            <person name="Heitman J."/>
            <person name="Hesse C."/>
            <person name="Hori C."/>
            <person name="Igarashi K."/>
            <person name="Jurgens J.A."/>
            <person name="Kallen N."/>
            <person name="Kersten P."/>
            <person name="Kohler A."/>
            <person name="Kuees U."/>
            <person name="Kumar T.K.A."/>
            <person name="Kuo A."/>
            <person name="LaButti K."/>
            <person name="Larrondo L.F."/>
            <person name="Lindquist E."/>
            <person name="Ling A."/>
            <person name="Lombard V."/>
            <person name="Lucas S."/>
            <person name="Lundell T."/>
            <person name="Martin R."/>
            <person name="McLaughlin D.J."/>
            <person name="Morgenstern I."/>
            <person name="Morin E."/>
            <person name="Murat C."/>
            <person name="Nagy L.G."/>
            <person name="Nolan M."/>
            <person name="Ohm R.A."/>
            <person name="Patyshakuliyeva A."/>
            <person name="Rokas A."/>
            <person name="Ruiz-Duenas F.J."/>
            <person name="Sabat G."/>
            <person name="Salamov A."/>
            <person name="Samejima M."/>
            <person name="Schmutz J."/>
            <person name="Slot J.C."/>
            <person name="St John F."/>
            <person name="Stenlid J."/>
            <person name="Sun H."/>
            <person name="Sun S."/>
            <person name="Syed K."/>
            <person name="Tsang A."/>
            <person name="Wiebenga A."/>
            <person name="Young D."/>
            <person name="Pisabarro A."/>
            <person name="Eastwood D.C."/>
            <person name="Martin F."/>
            <person name="Cullen D."/>
            <person name="Grigoriev I.V."/>
            <person name="Hibbett D.S."/>
        </authorList>
    </citation>
    <scope>NUCLEOTIDE SEQUENCE [LARGE SCALE GENOMIC DNA]</scope>
    <source>
        <strain evidence="2 3">MD-104</strain>
    </source>
</reference>
<sequence length="123" mass="13742">MSSGAMQSNIGNPQVYNDGDQRPHGEERPASFEAGQPNSHDIHDPRDDQTLNNRRKREEKQEREADRQAESKTVTNPLEPAERQGHEPSRGAQVDAELQQEDEALTSKKKQQKGPFGPTKGLS</sequence>
<feature type="compositionally biased region" description="Basic and acidic residues" evidence="1">
    <location>
        <begin position="80"/>
        <end position="89"/>
    </location>
</feature>
<evidence type="ECO:0000256" key="1">
    <source>
        <dbReference type="SAM" id="MobiDB-lite"/>
    </source>
</evidence>
<dbReference type="PANTHER" id="PTHR39475:SF1">
    <property type="entry name" value="CONIDIATION-SPECIFIC PROTEIN 6"/>
    <property type="match status" value="1"/>
</dbReference>
<feature type="compositionally biased region" description="Basic and acidic residues" evidence="1">
    <location>
        <begin position="40"/>
        <end position="49"/>
    </location>
</feature>
<feature type="compositionally biased region" description="Polar residues" evidence="1">
    <location>
        <begin position="1"/>
        <end position="15"/>
    </location>
</feature>
<dbReference type="Proteomes" id="UP000218811">
    <property type="component" value="Unassembled WGS sequence"/>
</dbReference>
<protein>
    <submittedName>
        <fullName evidence="2">Uncharacterized protein</fullName>
    </submittedName>
</protein>
<name>A0A2H3JED3_WOLCO</name>